<feature type="chain" id="PRO_5016819805" description="Outer membrane protein assembly factor BamE" evidence="1">
    <location>
        <begin position="19"/>
        <end position="130"/>
    </location>
</feature>
<keyword evidence="3" id="KW-1185">Reference proteome</keyword>
<evidence type="ECO:0000313" key="3">
    <source>
        <dbReference type="Proteomes" id="UP000226429"/>
    </source>
</evidence>
<dbReference type="Proteomes" id="UP000226429">
    <property type="component" value="Unassembled WGS sequence"/>
</dbReference>
<reference evidence="2 3" key="1">
    <citation type="journal article" date="2017" name="Int. J. Syst. Evol. Microbiol.">
        <title>Aquarickettsiella crustaci n. gen. n. sp. (Gammaproteobacteria: Legionellales: Coxiellaceae); a bacterial pathogen of the freshwater crustacean: Gammarus fossarum (Malacostraca: Amphipoda).</title>
        <authorList>
            <person name="Bojko J."/>
            <person name="Dunn A.M."/>
            <person name="Stebbing P.D."/>
            <person name="Van Aerle R."/>
            <person name="Bacela-Spychalska K."/>
            <person name="Bean T.P."/>
            <person name="Stentiford G.D."/>
        </authorList>
    </citation>
    <scope>NUCLEOTIDE SEQUENCE [LARGE SCALE GENOMIC DNA]</scope>
    <source>
        <strain evidence="2">RA15029</strain>
    </source>
</reference>
<feature type="signal peptide" evidence="1">
    <location>
        <begin position="1"/>
        <end position="18"/>
    </location>
</feature>
<evidence type="ECO:0000313" key="2">
    <source>
        <dbReference type="EMBL" id="RDH40280.1"/>
    </source>
</evidence>
<reference evidence="2 3" key="2">
    <citation type="journal article" date="2018" name="J. Invertebr. Pathol.">
        <title>'Candidatus Aquirickettsiella gammari' (Gammaproteobacteria: Legionellales: Coxiellaceae): A bacterial pathogen of the freshwater crustacean Gammarus fossarum (Malacostraca: Amphipoda).</title>
        <authorList>
            <person name="Bojko J."/>
            <person name="Dunn A.M."/>
            <person name="Stebbing P.D."/>
            <person name="van Aerle R."/>
            <person name="Bacela-Spychalska K."/>
            <person name="Bean T.P."/>
            <person name="Urrutia A."/>
            <person name="Stentiford G.D."/>
        </authorList>
    </citation>
    <scope>NUCLEOTIDE SEQUENCE [LARGE SCALE GENOMIC DNA]</scope>
    <source>
        <strain evidence="2">RA15029</strain>
    </source>
</reference>
<keyword evidence="1" id="KW-0732">Signal</keyword>
<evidence type="ECO:0008006" key="4">
    <source>
        <dbReference type="Google" id="ProtNLM"/>
    </source>
</evidence>
<sequence length="130" mass="15031">MRLFIVFYTVFFLLTACATTEGYQRQVNKWQGKNIKTLIDKWGQPDAEIPLENGNKIYQYTRKTQYSIPDPKRSPLVNESKTLFSGYGESWSNGQAMSRYCQTSFETTPDGHIIYISFKGDNCISNNIIY</sequence>
<comment type="caution">
    <text evidence="2">The sequence shown here is derived from an EMBL/GenBank/DDBJ whole genome shotgun (WGS) entry which is preliminary data.</text>
</comment>
<organism evidence="2 3">
    <name type="scientific">Candidatus Aquirickettsiella gammari</name>
    <dbReference type="NCBI Taxonomy" id="2016198"/>
    <lineage>
        <taxon>Bacteria</taxon>
        <taxon>Pseudomonadati</taxon>
        <taxon>Pseudomonadota</taxon>
        <taxon>Gammaproteobacteria</taxon>
        <taxon>Legionellales</taxon>
        <taxon>Coxiellaceae</taxon>
        <taxon>Candidatus Aquirickettsiella</taxon>
    </lineage>
</organism>
<dbReference type="EMBL" id="NMOS02000011">
    <property type="protein sequence ID" value="RDH40280.1"/>
    <property type="molecule type" value="Genomic_DNA"/>
</dbReference>
<protein>
    <recommendedName>
        <fullName evidence="4">Outer membrane protein assembly factor BamE</fullName>
    </recommendedName>
</protein>
<dbReference type="PROSITE" id="PS51257">
    <property type="entry name" value="PROKAR_LIPOPROTEIN"/>
    <property type="match status" value="1"/>
</dbReference>
<name>A0A370CI97_9COXI</name>
<gene>
    <name evidence="2" type="ORF">CFE62_004525</name>
</gene>
<accession>A0A370CI97</accession>
<proteinExistence type="predicted"/>
<evidence type="ECO:0000256" key="1">
    <source>
        <dbReference type="SAM" id="SignalP"/>
    </source>
</evidence>
<dbReference type="AlphaFoldDB" id="A0A370CI97"/>